<feature type="repeat" description="ANK" evidence="1">
    <location>
        <begin position="550"/>
        <end position="582"/>
    </location>
</feature>
<comment type="caution">
    <text evidence="4">The sequence shown here is derived from an EMBL/GenBank/DDBJ whole genome shotgun (WGS) entry which is preliminary data.</text>
</comment>
<dbReference type="SUPFAM" id="SSF48452">
    <property type="entry name" value="TPR-like"/>
    <property type="match status" value="2"/>
</dbReference>
<dbReference type="Gene3D" id="1.25.40.10">
    <property type="entry name" value="Tetratricopeptide repeat domain"/>
    <property type="match status" value="2"/>
</dbReference>
<gene>
    <name evidence="4" type="ORF">MKW98_028397</name>
</gene>
<keyword evidence="3" id="KW-0472">Membrane</keyword>
<feature type="repeat" description="ANK" evidence="1">
    <location>
        <begin position="583"/>
        <end position="615"/>
    </location>
</feature>
<dbReference type="AlphaFoldDB" id="A0AAD4XNF4"/>
<dbReference type="EMBL" id="JAJJMB010008071">
    <property type="protein sequence ID" value="KAI3926261.1"/>
    <property type="molecule type" value="Genomic_DNA"/>
</dbReference>
<proteinExistence type="predicted"/>
<dbReference type="Gene3D" id="1.25.40.20">
    <property type="entry name" value="Ankyrin repeat-containing domain"/>
    <property type="match status" value="5"/>
</dbReference>
<evidence type="ECO:0000313" key="5">
    <source>
        <dbReference type="Proteomes" id="UP001202328"/>
    </source>
</evidence>
<keyword evidence="2" id="KW-0802">TPR repeat</keyword>
<feature type="repeat" description="TPR" evidence="2">
    <location>
        <begin position="368"/>
        <end position="401"/>
    </location>
</feature>
<evidence type="ECO:0000313" key="4">
    <source>
        <dbReference type="EMBL" id="KAI3926261.1"/>
    </source>
</evidence>
<dbReference type="InterPro" id="IPR011990">
    <property type="entry name" value="TPR-like_helical_dom_sf"/>
</dbReference>
<dbReference type="PROSITE" id="PS50005">
    <property type="entry name" value="TPR"/>
    <property type="match status" value="2"/>
</dbReference>
<dbReference type="SMART" id="SM00248">
    <property type="entry name" value="ANK"/>
    <property type="match status" value="10"/>
</dbReference>
<feature type="transmembrane region" description="Helical" evidence="3">
    <location>
        <begin position="408"/>
        <end position="426"/>
    </location>
</feature>
<keyword evidence="5" id="KW-1185">Reference proteome</keyword>
<dbReference type="PANTHER" id="PTHR46224:SF67">
    <property type="entry name" value="HSP70-HSP90 ORGANIZING PROTEIN 3-LIKE"/>
    <property type="match status" value="1"/>
</dbReference>
<dbReference type="PROSITE" id="PS50088">
    <property type="entry name" value="ANK_REPEAT"/>
    <property type="match status" value="8"/>
</dbReference>
<feature type="repeat" description="ANK" evidence="1">
    <location>
        <begin position="140"/>
        <end position="172"/>
    </location>
</feature>
<dbReference type="PROSITE" id="PS50293">
    <property type="entry name" value="TPR_REGION"/>
    <property type="match status" value="2"/>
</dbReference>
<dbReference type="Pfam" id="PF00515">
    <property type="entry name" value="TPR_1"/>
    <property type="match status" value="2"/>
</dbReference>
<feature type="repeat" description="ANK" evidence="1">
    <location>
        <begin position="208"/>
        <end position="240"/>
    </location>
</feature>
<evidence type="ECO:0000256" key="2">
    <source>
        <dbReference type="PROSITE-ProRule" id="PRU00339"/>
    </source>
</evidence>
<dbReference type="SUPFAM" id="SSF48403">
    <property type="entry name" value="Ankyrin repeat"/>
    <property type="match status" value="2"/>
</dbReference>
<evidence type="ECO:0000256" key="1">
    <source>
        <dbReference type="PROSITE-ProRule" id="PRU00023"/>
    </source>
</evidence>
<feature type="repeat" description="ANK" evidence="1">
    <location>
        <begin position="668"/>
        <end position="700"/>
    </location>
</feature>
<dbReference type="Pfam" id="PF00023">
    <property type="entry name" value="Ank"/>
    <property type="match status" value="2"/>
</dbReference>
<reference evidence="4" key="1">
    <citation type="submission" date="2022-04" db="EMBL/GenBank/DDBJ databases">
        <title>A functionally conserved STORR gene fusion in Papaver species that diverged 16.8 million years ago.</title>
        <authorList>
            <person name="Catania T."/>
        </authorList>
    </citation>
    <scope>NUCLEOTIDE SEQUENCE</scope>
    <source>
        <strain evidence="4">S-188037</strain>
    </source>
</reference>
<feature type="repeat" description="TPR" evidence="2">
    <location>
        <begin position="828"/>
        <end position="861"/>
    </location>
</feature>
<organism evidence="4 5">
    <name type="scientific">Papaver atlanticum</name>
    <dbReference type="NCBI Taxonomy" id="357466"/>
    <lineage>
        <taxon>Eukaryota</taxon>
        <taxon>Viridiplantae</taxon>
        <taxon>Streptophyta</taxon>
        <taxon>Embryophyta</taxon>
        <taxon>Tracheophyta</taxon>
        <taxon>Spermatophyta</taxon>
        <taxon>Magnoliopsida</taxon>
        <taxon>Ranunculales</taxon>
        <taxon>Papaveraceae</taxon>
        <taxon>Papaveroideae</taxon>
        <taxon>Papaver</taxon>
    </lineage>
</organism>
<dbReference type="Proteomes" id="UP001202328">
    <property type="component" value="Unassembled WGS sequence"/>
</dbReference>
<dbReference type="InterPro" id="IPR051616">
    <property type="entry name" value="Cul2-RING_E3_ligase_SR"/>
</dbReference>
<name>A0AAD4XNF4_9MAGN</name>
<dbReference type="InterPro" id="IPR019734">
    <property type="entry name" value="TPR_rpt"/>
</dbReference>
<dbReference type="PANTHER" id="PTHR46224">
    <property type="entry name" value="ANKYRIN REPEAT FAMILY PROTEIN"/>
    <property type="match status" value="1"/>
</dbReference>
<accession>A0AAD4XNF4</accession>
<dbReference type="PRINTS" id="PR01415">
    <property type="entry name" value="ANKYRIN"/>
</dbReference>
<feature type="repeat" description="ANK" evidence="1">
    <location>
        <begin position="615"/>
        <end position="641"/>
    </location>
</feature>
<dbReference type="InterPro" id="IPR036770">
    <property type="entry name" value="Ankyrin_rpt-contain_sf"/>
</dbReference>
<keyword evidence="3" id="KW-0812">Transmembrane</keyword>
<dbReference type="SMART" id="SM00028">
    <property type="entry name" value="TPR"/>
    <property type="match status" value="5"/>
</dbReference>
<evidence type="ECO:0000256" key="3">
    <source>
        <dbReference type="SAM" id="Phobius"/>
    </source>
</evidence>
<dbReference type="Pfam" id="PF13857">
    <property type="entry name" value="Ank_5"/>
    <property type="match status" value="1"/>
</dbReference>
<dbReference type="PROSITE" id="PS50297">
    <property type="entry name" value="ANK_REP_REGION"/>
    <property type="match status" value="7"/>
</dbReference>
<protein>
    <submittedName>
        <fullName evidence="4">Uncharacterized protein</fullName>
    </submittedName>
</protein>
<feature type="transmembrane region" description="Helical" evidence="3">
    <location>
        <begin position="438"/>
        <end position="461"/>
    </location>
</feature>
<sequence>MESSGFEKTKLLQAMDRFVDDLEYAPKTSSPHYDLFNAAYTGKLNRFKRLASNHAKDEGIGIGNAIGKVTGEDKRGSLHYASAGGSLDVCKYLIETLKLDVGSQDEYGHTPLYHASVKGNLETVRYLLQKGANADASTDTNYTPLHCAAKTGDTEIISLLLSRGARIDVACTSGTSLQRAACCGHRDAVKVLLDHGANAGADPNAVSCGNTPLIFVVRDGRVDDIKRLLEAGADPNYKMNAGLTALECAAVKCNYPIIGVLFPVTSRIPAYPDWSIDGVMKHVNSDAYQLQRRAYAEEKFHQAKSKGRDAFQREEYLLAAHWFQEAQAIFSKDAAILSNMSACYARLGDGINAHDYATKCMYEKPEWPKAYYRLGVALNIQKRYDDAADAFLEGLELDPGNKELKDAYIIWVLLFCYTPSWNHTVLEHHRMSASFPPCNSLLNLFFFVLICNCFFFVFVFFCMQNQPHHILICLMLLTLGNSIDSRVRKKHRLALNHAKGEGIGVMKAIGKVKDEDGIGCLHFAAAGGSLQVCKYLLENLKLDVDSKDGKGHTPLCHATIKGHLETVRYFLDMGANVDASNDLSYTPLHCAAEIGDTKIITLLLSRGVRVDLATRSGTALLCAARHGHRDAVKVLLDHGSNSMLRPLISAISVRSWECAGADPNAVSYGDTPLTLAASDGHVDDIKRLLEAGADPNHITNAGGTALEIAALYFNYQNVEVLFPVTSRIPTYPNWSIPGLPRDIESDANEMQREVHAKEKFHQAKLKGRGAFQEEQYLMAVHWFKEAFCIFPEDPAVLSNMSACFAHLGDGTNALDYATKCLHAKPEWPKAYYRLGAALNVQKRYEDAADAFNKGLTLDPSNKELKDAYMKAIEARMKSMKV</sequence>
<feature type="repeat" description="ANK" evidence="1">
    <location>
        <begin position="172"/>
        <end position="204"/>
    </location>
</feature>
<dbReference type="Pfam" id="PF12796">
    <property type="entry name" value="Ank_2"/>
    <property type="match status" value="4"/>
</dbReference>
<keyword evidence="3" id="KW-1133">Transmembrane helix</keyword>
<feature type="repeat" description="ANK" evidence="1">
    <location>
        <begin position="107"/>
        <end position="139"/>
    </location>
</feature>
<dbReference type="InterPro" id="IPR002110">
    <property type="entry name" value="Ankyrin_rpt"/>
</dbReference>
<keyword evidence="1" id="KW-0040">ANK repeat</keyword>